<reference evidence="4 6" key="2">
    <citation type="submission" date="2018-08" db="EMBL/GenBank/DDBJ databases">
        <title>A genome reference for cultivated species of the human gut microbiota.</title>
        <authorList>
            <person name="Zou Y."/>
            <person name="Xue W."/>
            <person name="Luo G."/>
        </authorList>
    </citation>
    <scope>NUCLEOTIDE SEQUENCE [LARGE SCALE GENOMIC DNA]</scope>
    <source>
        <strain evidence="4 6">TF05-12AC</strain>
    </source>
</reference>
<dbReference type="Proteomes" id="UP000095765">
    <property type="component" value="Unassembled WGS sequence"/>
</dbReference>
<dbReference type="RefSeq" id="WP_055243598.1">
    <property type="nucleotide sequence ID" value="NZ_CABIWA010000002.1"/>
</dbReference>
<proteinExistence type="predicted"/>
<sequence length="123" mass="14211">MDISQYCISDDATIFSTMEMIQKNRNRCICVVNENKKFLGVVSQGDILSALIAGVNLYSQVRKIVNGNCVYLTQRDMEQAYRIIRKKYFTIIPVIDENYFLKDVITLDNVFSYIESKYNQQGA</sequence>
<feature type="domain" description="CBS" evidence="2">
    <location>
        <begin position="1"/>
        <end position="57"/>
    </location>
</feature>
<evidence type="ECO:0000313" key="5">
    <source>
        <dbReference type="Proteomes" id="UP000095765"/>
    </source>
</evidence>
<dbReference type="SMART" id="SM00116">
    <property type="entry name" value="CBS"/>
    <property type="match status" value="1"/>
</dbReference>
<evidence type="ECO:0000313" key="3">
    <source>
        <dbReference type="EMBL" id="CUP18506.1"/>
    </source>
</evidence>
<dbReference type="Pfam" id="PF00571">
    <property type="entry name" value="CBS"/>
    <property type="match status" value="1"/>
</dbReference>
<dbReference type="InterPro" id="IPR046342">
    <property type="entry name" value="CBS_dom_sf"/>
</dbReference>
<keyword evidence="1" id="KW-0129">CBS domain</keyword>
<evidence type="ECO:0000259" key="2">
    <source>
        <dbReference type="PROSITE" id="PS51371"/>
    </source>
</evidence>
<evidence type="ECO:0000313" key="6">
    <source>
        <dbReference type="Proteomes" id="UP000260828"/>
    </source>
</evidence>
<gene>
    <name evidence="4" type="ORF">DXC40_05640</name>
    <name evidence="3" type="ORF">ERS852551_00013</name>
</gene>
<evidence type="ECO:0000313" key="4">
    <source>
        <dbReference type="EMBL" id="RGE68777.1"/>
    </source>
</evidence>
<name>A0A174L744_9FIRM</name>
<dbReference type="SUPFAM" id="SSF54631">
    <property type="entry name" value="CBS-domain pair"/>
    <property type="match status" value="1"/>
</dbReference>
<organism evidence="3 5">
    <name type="scientific">Anaerotruncus colihominis</name>
    <dbReference type="NCBI Taxonomy" id="169435"/>
    <lineage>
        <taxon>Bacteria</taxon>
        <taxon>Bacillati</taxon>
        <taxon>Bacillota</taxon>
        <taxon>Clostridia</taxon>
        <taxon>Eubacteriales</taxon>
        <taxon>Oscillospiraceae</taxon>
        <taxon>Anaerotruncus</taxon>
    </lineage>
</organism>
<dbReference type="PROSITE" id="PS51371">
    <property type="entry name" value="CBS"/>
    <property type="match status" value="1"/>
</dbReference>
<evidence type="ECO:0000256" key="1">
    <source>
        <dbReference type="PROSITE-ProRule" id="PRU00703"/>
    </source>
</evidence>
<dbReference type="Gene3D" id="3.10.580.10">
    <property type="entry name" value="CBS-domain"/>
    <property type="match status" value="1"/>
</dbReference>
<dbReference type="EMBL" id="CZBE01000001">
    <property type="protein sequence ID" value="CUP18506.1"/>
    <property type="molecule type" value="Genomic_DNA"/>
</dbReference>
<accession>A0A174L744</accession>
<reference evidence="3 5" key="1">
    <citation type="submission" date="2015-09" db="EMBL/GenBank/DDBJ databases">
        <authorList>
            <consortium name="Pathogen Informatics"/>
        </authorList>
    </citation>
    <scope>NUCLEOTIDE SEQUENCE [LARGE SCALE GENOMIC DNA]</scope>
    <source>
        <strain evidence="3 5">2789STDY5834939</strain>
    </source>
</reference>
<dbReference type="OrthoDB" id="9766150at2"/>
<dbReference type="EMBL" id="QVME01000002">
    <property type="protein sequence ID" value="RGE68777.1"/>
    <property type="molecule type" value="Genomic_DNA"/>
</dbReference>
<dbReference type="AlphaFoldDB" id="A0A174L744"/>
<dbReference type="InterPro" id="IPR000644">
    <property type="entry name" value="CBS_dom"/>
</dbReference>
<protein>
    <submittedName>
        <fullName evidence="4">CBS domain-containing protein</fullName>
    </submittedName>
    <submittedName>
        <fullName evidence="3">Magnesium transporter mgtE</fullName>
    </submittedName>
</protein>
<dbReference type="Proteomes" id="UP000260828">
    <property type="component" value="Unassembled WGS sequence"/>
</dbReference>